<dbReference type="PANTHER" id="PTHR45982:SF10">
    <property type="entry name" value="RETINITIS PIGMENTOSA GTPASE REGULATOR"/>
    <property type="match status" value="1"/>
</dbReference>
<dbReference type="GO" id="GO:0005737">
    <property type="term" value="C:cytoplasm"/>
    <property type="evidence" value="ECO:0007669"/>
    <property type="project" value="TreeGrafter"/>
</dbReference>
<protein>
    <submittedName>
        <fullName evidence="2">Uncharacterized protein</fullName>
    </submittedName>
</protein>
<dbReference type="PANTHER" id="PTHR45982">
    <property type="entry name" value="REGULATOR OF CHROMOSOME CONDENSATION"/>
    <property type="match status" value="1"/>
</dbReference>
<evidence type="ECO:0000313" key="3">
    <source>
        <dbReference type="Proteomes" id="UP000663879"/>
    </source>
</evidence>
<dbReference type="GO" id="GO:0005085">
    <property type="term" value="F:guanyl-nucleotide exchange factor activity"/>
    <property type="evidence" value="ECO:0007669"/>
    <property type="project" value="TreeGrafter"/>
</dbReference>
<feature type="repeat" description="RCC1" evidence="1">
    <location>
        <begin position="297"/>
        <end position="356"/>
    </location>
</feature>
<name>A0A813SSR0_9BILA</name>
<dbReference type="Gene3D" id="2.130.10.30">
    <property type="entry name" value="Regulator of chromosome condensation 1/beta-lactamase-inhibitor protein II"/>
    <property type="match status" value="1"/>
</dbReference>
<organism evidence="2 3">
    <name type="scientific">Brachionus calyciflorus</name>
    <dbReference type="NCBI Taxonomy" id="104777"/>
    <lineage>
        <taxon>Eukaryota</taxon>
        <taxon>Metazoa</taxon>
        <taxon>Spiralia</taxon>
        <taxon>Gnathifera</taxon>
        <taxon>Rotifera</taxon>
        <taxon>Eurotatoria</taxon>
        <taxon>Monogononta</taxon>
        <taxon>Pseudotrocha</taxon>
        <taxon>Ploima</taxon>
        <taxon>Brachionidae</taxon>
        <taxon>Brachionus</taxon>
    </lineage>
</organism>
<dbReference type="InterPro" id="IPR000408">
    <property type="entry name" value="Reg_chr_condens"/>
</dbReference>
<dbReference type="AlphaFoldDB" id="A0A813SSR0"/>
<evidence type="ECO:0000313" key="2">
    <source>
        <dbReference type="EMBL" id="CAF0804880.1"/>
    </source>
</evidence>
<proteinExistence type="predicted"/>
<dbReference type="OrthoDB" id="5370059at2759"/>
<comment type="caution">
    <text evidence="2">The sequence shown here is derived from an EMBL/GenBank/DDBJ whole genome shotgun (WGS) entry which is preliminary data.</text>
</comment>
<reference evidence="2" key="1">
    <citation type="submission" date="2021-02" db="EMBL/GenBank/DDBJ databases">
        <authorList>
            <person name="Nowell W R."/>
        </authorList>
    </citation>
    <scope>NUCLEOTIDE SEQUENCE</scope>
    <source>
        <strain evidence="2">Ploen Becks lab</strain>
    </source>
</reference>
<dbReference type="PROSITE" id="PS50012">
    <property type="entry name" value="RCC1_3"/>
    <property type="match status" value="1"/>
</dbReference>
<sequence length="356" mass="40824">MILVQGLDVFEMATEHLEIDSKIVEVTNLDNFYVTIESIYFIRDSKPFIFDRIENNFTNLLDNNISIISASSNTNYFWCLISNNSILELLQFSSDCLIEKTIINNFLNKSDLVLISTDINTYIFQNDQNGLICLFELKNKADLGKKILTQEQNLNENSLSTIELNKILIDKKVKCFSSGKEHILALTETNSEVYSFGIGTKGQLGFGKIENRFQFTKIFNKAKYLCNGNIGWHSGLIDENHDCFLWGWNSNCQIDPISSIVPNPTKKSIKDDLTGREIKFRKISLGSKHTVLIDTQHNLYSFGWNKYNQLFLENDGLNDLDEDNFNVESPVKIIEFNEKVLDVKCGPWSTILLFKD</sequence>
<dbReference type="SUPFAM" id="SSF50985">
    <property type="entry name" value="RCC1/BLIP-II"/>
    <property type="match status" value="1"/>
</dbReference>
<dbReference type="Proteomes" id="UP000663879">
    <property type="component" value="Unassembled WGS sequence"/>
</dbReference>
<accession>A0A813SSR0</accession>
<gene>
    <name evidence="2" type="ORF">OXX778_LOCUS6663</name>
</gene>
<dbReference type="InterPro" id="IPR009091">
    <property type="entry name" value="RCC1/BLIP-II"/>
</dbReference>
<evidence type="ECO:0000256" key="1">
    <source>
        <dbReference type="PROSITE-ProRule" id="PRU00235"/>
    </source>
</evidence>
<keyword evidence="3" id="KW-1185">Reference proteome</keyword>
<dbReference type="Pfam" id="PF13540">
    <property type="entry name" value="RCC1_2"/>
    <property type="match status" value="1"/>
</dbReference>
<dbReference type="EMBL" id="CAJNOC010000804">
    <property type="protein sequence ID" value="CAF0804880.1"/>
    <property type="molecule type" value="Genomic_DNA"/>
</dbReference>
<dbReference type="InterPro" id="IPR051553">
    <property type="entry name" value="Ran_GTPase-activating"/>
</dbReference>